<proteinExistence type="predicted"/>
<evidence type="ECO:0000256" key="2">
    <source>
        <dbReference type="ARBA" id="ARBA00022741"/>
    </source>
</evidence>
<dbReference type="GO" id="GO:0016887">
    <property type="term" value="F:ATP hydrolysis activity"/>
    <property type="evidence" value="ECO:0007669"/>
    <property type="project" value="InterPro"/>
</dbReference>
<dbReference type="SMART" id="SM00382">
    <property type="entry name" value="AAA"/>
    <property type="match status" value="1"/>
</dbReference>
<dbReference type="Pfam" id="PF00005">
    <property type="entry name" value="ABC_tran"/>
    <property type="match status" value="1"/>
</dbReference>
<evidence type="ECO:0000256" key="3">
    <source>
        <dbReference type="ARBA" id="ARBA00022840"/>
    </source>
</evidence>
<dbReference type="GO" id="GO:0005524">
    <property type="term" value="F:ATP binding"/>
    <property type="evidence" value="ECO:0007669"/>
    <property type="project" value="UniProtKB-KW"/>
</dbReference>
<dbReference type="SUPFAM" id="SSF52540">
    <property type="entry name" value="P-loop containing nucleoside triphosphate hydrolases"/>
    <property type="match status" value="1"/>
</dbReference>
<dbReference type="PANTHER" id="PTHR42788">
    <property type="entry name" value="TAURINE IMPORT ATP-BINDING PROTEIN-RELATED"/>
    <property type="match status" value="1"/>
</dbReference>
<sequence length="251" mass="28603">MSDILSITGLTKQYSSPRGKNKILHNLHLTVKSNEFICILGPSGCGKSTLLRCIAGFEDYSGEIICNSKVVKKPSVERVMVFQDYNQLFPWKTVEQNIQYPMKIQGIKDENDLRCRCEDMLKKVGLYEYRKFYPHELSGGMKQRVAIARAIALIPQIVLMDEPFAALDAITRNRLQGELYNISRTENMTVMFVTHNIQEAITLGTRILIMNSNGEIVVDEENNLPHPVRPSTKGYGELWDRYSKILQGVDE</sequence>
<organism evidence="5 6">
    <name type="scientific">Anaerovibrio lipolyticus DSM 3074</name>
    <dbReference type="NCBI Taxonomy" id="1120997"/>
    <lineage>
        <taxon>Bacteria</taxon>
        <taxon>Bacillati</taxon>
        <taxon>Bacillota</taxon>
        <taxon>Negativicutes</taxon>
        <taxon>Selenomonadales</taxon>
        <taxon>Selenomonadaceae</taxon>
        <taxon>Anaerovibrio</taxon>
    </lineage>
</organism>
<dbReference type="InterPro" id="IPR003593">
    <property type="entry name" value="AAA+_ATPase"/>
</dbReference>
<dbReference type="AlphaFoldDB" id="A0A1M5ZWW5"/>
<dbReference type="OrthoDB" id="9802264at2"/>
<dbReference type="InterPro" id="IPR050166">
    <property type="entry name" value="ABC_transporter_ATP-bind"/>
</dbReference>
<dbReference type="PROSITE" id="PS00211">
    <property type="entry name" value="ABC_TRANSPORTER_1"/>
    <property type="match status" value="1"/>
</dbReference>
<evidence type="ECO:0000259" key="4">
    <source>
        <dbReference type="PROSITE" id="PS50893"/>
    </source>
</evidence>
<dbReference type="InterPro" id="IPR017871">
    <property type="entry name" value="ABC_transporter-like_CS"/>
</dbReference>
<dbReference type="RefSeq" id="WP_080325131.1">
    <property type="nucleotide sequence ID" value="NZ_FQYW01000003.1"/>
</dbReference>
<accession>A0A1M5ZWW5</accession>
<feature type="domain" description="ABC transporter" evidence="4">
    <location>
        <begin position="5"/>
        <end position="238"/>
    </location>
</feature>
<reference evidence="5 6" key="1">
    <citation type="submission" date="2016-11" db="EMBL/GenBank/DDBJ databases">
        <authorList>
            <person name="Jaros S."/>
            <person name="Januszkiewicz K."/>
            <person name="Wedrychowicz H."/>
        </authorList>
    </citation>
    <scope>NUCLEOTIDE SEQUENCE [LARGE SCALE GENOMIC DNA]</scope>
    <source>
        <strain evidence="5 6">DSM 3074</strain>
    </source>
</reference>
<dbReference type="InterPro" id="IPR003439">
    <property type="entry name" value="ABC_transporter-like_ATP-bd"/>
</dbReference>
<evidence type="ECO:0000256" key="1">
    <source>
        <dbReference type="ARBA" id="ARBA00022448"/>
    </source>
</evidence>
<dbReference type="EMBL" id="FQYW01000003">
    <property type="protein sequence ID" value="SHI28754.1"/>
    <property type="molecule type" value="Genomic_DNA"/>
</dbReference>
<dbReference type="Gene3D" id="3.40.50.300">
    <property type="entry name" value="P-loop containing nucleotide triphosphate hydrolases"/>
    <property type="match status" value="1"/>
</dbReference>
<keyword evidence="1" id="KW-0813">Transport</keyword>
<protein>
    <submittedName>
        <fullName evidence="5">NitT/TauT family transport system ATP-binding protein</fullName>
    </submittedName>
</protein>
<dbReference type="PROSITE" id="PS50893">
    <property type="entry name" value="ABC_TRANSPORTER_2"/>
    <property type="match status" value="1"/>
</dbReference>
<name>A0A1M5ZWW5_9FIRM</name>
<keyword evidence="2" id="KW-0547">Nucleotide-binding</keyword>
<keyword evidence="3 5" id="KW-0067">ATP-binding</keyword>
<dbReference type="CDD" id="cd03293">
    <property type="entry name" value="ABC_NrtD_SsuB_transporters"/>
    <property type="match status" value="1"/>
</dbReference>
<gene>
    <name evidence="5" type="ORF">SAMN02745671_00004</name>
</gene>
<evidence type="ECO:0000313" key="6">
    <source>
        <dbReference type="Proteomes" id="UP000191240"/>
    </source>
</evidence>
<dbReference type="Proteomes" id="UP000191240">
    <property type="component" value="Unassembled WGS sequence"/>
</dbReference>
<dbReference type="InterPro" id="IPR027417">
    <property type="entry name" value="P-loop_NTPase"/>
</dbReference>
<dbReference type="PANTHER" id="PTHR42788:SF13">
    <property type="entry name" value="ALIPHATIC SULFONATES IMPORT ATP-BINDING PROTEIN SSUB"/>
    <property type="match status" value="1"/>
</dbReference>
<evidence type="ECO:0000313" key="5">
    <source>
        <dbReference type="EMBL" id="SHI28754.1"/>
    </source>
</evidence>